<proteinExistence type="predicted"/>
<reference evidence="1" key="1">
    <citation type="submission" date="2014-09" db="EMBL/GenBank/DDBJ databases">
        <authorList>
            <person name="Magalhaes I.L.F."/>
            <person name="Oliveira U."/>
            <person name="Santos F.R."/>
            <person name="Vidigal T.H.D.A."/>
            <person name="Brescovit A.D."/>
            <person name="Santos A.J."/>
        </authorList>
    </citation>
    <scope>NUCLEOTIDE SEQUENCE</scope>
    <source>
        <tissue evidence="1">Shoot tissue taken approximately 20 cm above the soil surface</tissue>
    </source>
</reference>
<name>A0A0A9EB07_ARUDO</name>
<protein>
    <submittedName>
        <fullName evidence="1">Uncharacterized protein</fullName>
    </submittedName>
</protein>
<accession>A0A0A9EB07</accession>
<reference evidence="1" key="2">
    <citation type="journal article" date="2015" name="Data Brief">
        <title>Shoot transcriptome of the giant reed, Arundo donax.</title>
        <authorList>
            <person name="Barrero R.A."/>
            <person name="Guerrero F.D."/>
            <person name="Moolhuijzen P."/>
            <person name="Goolsby J.A."/>
            <person name="Tidwell J."/>
            <person name="Bellgard S.E."/>
            <person name="Bellgard M.I."/>
        </authorList>
    </citation>
    <scope>NUCLEOTIDE SEQUENCE</scope>
    <source>
        <tissue evidence="1">Shoot tissue taken approximately 20 cm above the soil surface</tissue>
    </source>
</reference>
<organism evidence="1">
    <name type="scientific">Arundo donax</name>
    <name type="common">Giant reed</name>
    <name type="synonym">Donax arundinaceus</name>
    <dbReference type="NCBI Taxonomy" id="35708"/>
    <lineage>
        <taxon>Eukaryota</taxon>
        <taxon>Viridiplantae</taxon>
        <taxon>Streptophyta</taxon>
        <taxon>Embryophyta</taxon>
        <taxon>Tracheophyta</taxon>
        <taxon>Spermatophyta</taxon>
        <taxon>Magnoliopsida</taxon>
        <taxon>Liliopsida</taxon>
        <taxon>Poales</taxon>
        <taxon>Poaceae</taxon>
        <taxon>PACMAD clade</taxon>
        <taxon>Arundinoideae</taxon>
        <taxon>Arundineae</taxon>
        <taxon>Arundo</taxon>
    </lineage>
</organism>
<sequence length="13" mass="1470">MICCPSEMTLRGE</sequence>
<dbReference type="EMBL" id="GBRH01204738">
    <property type="protein sequence ID" value="JAD93157.1"/>
    <property type="molecule type" value="Transcribed_RNA"/>
</dbReference>
<evidence type="ECO:0000313" key="1">
    <source>
        <dbReference type="EMBL" id="JAD93157.1"/>
    </source>
</evidence>